<reference evidence="10 11" key="1">
    <citation type="journal article" date="2017" name="ISME J.">
        <title>Energy and carbon metabolisms in a deep terrestrial subsurface fluid microbial community.</title>
        <authorList>
            <person name="Momper L."/>
            <person name="Jungbluth S.P."/>
            <person name="Lee M.D."/>
            <person name="Amend J.P."/>
        </authorList>
    </citation>
    <scope>NUCLEOTIDE SEQUENCE [LARGE SCALE GENOMIC DNA]</scope>
    <source>
        <strain evidence="10">SURF_5</strain>
    </source>
</reference>
<evidence type="ECO:0000256" key="3">
    <source>
        <dbReference type="ARBA" id="ARBA00022679"/>
    </source>
</evidence>
<dbReference type="InterPro" id="IPR000719">
    <property type="entry name" value="Prot_kinase_dom"/>
</dbReference>
<dbReference type="SUPFAM" id="SSF48452">
    <property type="entry name" value="TPR-like"/>
    <property type="match status" value="1"/>
</dbReference>
<dbReference type="GO" id="GO:0004674">
    <property type="term" value="F:protein serine/threonine kinase activity"/>
    <property type="evidence" value="ECO:0007669"/>
    <property type="project" value="UniProtKB-KW"/>
</dbReference>
<dbReference type="Gene3D" id="1.10.510.10">
    <property type="entry name" value="Transferase(Phosphotransferase) domain 1"/>
    <property type="match status" value="1"/>
</dbReference>
<dbReference type="SMART" id="SM00028">
    <property type="entry name" value="TPR"/>
    <property type="match status" value="5"/>
</dbReference>
<dbReference type="Pfam" id="PF00069">
    <property type="entry name" value="Pkinase"/>
    <property type="match status" value="1"/>
</dbReference>
<name>A0A3A4P8Q0_ABYX5</name>
<dbReference type="InterPro" id="IPR008271">
    <property type="entry name" value="Ser/Thr_kinase_AS"/>
</dbReference>
<dbReference type="SMART" id="SM00220">
    <property type="entry name" value="S_TKc"/>
    <property type="match status" value="1"/>
</dbReference>
<dbReference type="EC" id="2.7.11.1" evidence="1"/>
<dbReference type="EMBL" id="QZKU01000018">
    <property type="protein sequence ID" value="RJP25770.1"/>
    <property type="molecule type" value="Genomic_DNA"/>
</dbReference>
<evidence type="ECO:0000256" key="2">
    <source>
        <dbReference type="ARBA" id="ARBA00022527"/>
    </source>
</evidence>
<evidence type="ECO:0000256" key="8">
    <source>
        <dbReference type="PROSITE-ProRule" id="PRU10141"/>
    </source>
</evidence>
<keyword evidence="6 8" id="KW-0067">ATP-binding</keyword>
<keyword evidence="7" id="KW-0802">TPR repeat</keyword>
<evidence type="ECO:0000256" key="4">
    <source>
        <dbReference type="ARBA" id="ARBA00022741"/>
    </source>
</evidence>
<dbReference type="Gene3D" id="3.40.50.10070">
    <property type="entry name" value="TolB, N-terminal domain"/>
    <property type="match status" value="1"/>
</dbReference>
<feature type="repeat" description="TPR" evidence="7">
    <location>
        <begin position="540"/>
        <end position="573"/>
    </location>
</feature>
<dbReference type="InterPro" id="IPR011009">
    <property type="entry name" value="Kinase-like_dom_sf"/>
</dbReference>
<dbReference type="Proteomes" id="UP000265882">
    <property type="component" value="Unassembled WGS sequence"/>
</dbReference>
<keyword evidence="5" id="KW-0418">Kinase</keyword>
<evidence type="ECO:0000256" key="1">
    <source>
        <dbReference type="ARBA" id="ARBA00012513"/>
    </source>
</evidence>
<organism evidence="10 11">
    <name type="scientific">Abyssobacteria bacterium (strain SURF_5)</name>
    <dbReference type="NCBI Taxonomy" id="2093360"/>
    <lineage>
        <taxon>Bacteria</taxon>
        <taxon>Pseudomonadati</taxon>
        <taxon>Candidatus Hydrogenedentota</taxon>
        <taxon>Candidatus Abyssobacteria</taxon>
    </lineage>
</organism>
<dbReference type="Pfam" id="PF13432">
    <property type="entry name" value="TPR_16"/>
    <property type="match status" value="1"/>
</dbReference>
<dbReference type="PROSITE" id="PS00107">
    <property type="entry name" value="PROTEIN_KINASE_ATP"/>
    <property type="match status" value="1"/>
</dbReference>
<dbReference type="InterPro" id="IPR011990">
    <property type="entry name" value="TPR-like_helical_dom_sf"/>
</dbReference>
<evidence type="ECO:0000256" key="7">
    <source>
        <dbReference type="PROSITE-ProRule" id="PRU00339"/>
    </source>
</evidence>
<gene>
    <name evidence="10" type="ORF">C4520_01755</name>
</gene>
<proteinExistence type="predicted"/>
<comment type="caution">
    <text evidence="10">The sequence shown here is derived from an EMBL/GenBank/DDBJ whole genome shotgun (WGS) entry which is preliminary data.</text>
</comment>
<accession>A0A3A4P8Q0</accession>
<evidence type="ECO:0000313" key="10">
    <source>
        <dbReference type="EMBL" id="RJP25770.1"/>
    </source>
</evidence>
<dbReference type="GO" id="GO:0005524">
    <property type="term" value="F:ATP binding"/>
    <property type="evidence" value="ECO:0007669"/>
    <property type="project" value="UniProtKB-UniRule"/>
</dbReference>
<dbReference type="Gene3D" id="1.25.40.10">
    <property type="entry name" value="Tetratricopeptide repeat domain"/>
    <property type="match status" value="1"/>
</dbReference>
<dbReference type="CDD" id="cd14014">
    <property type="entry name" value="STKc_PknB_like"/>
    <property type="match status" value="1"/>
</dbReference>
<dbReference type="Gene3D" id="3.30.200.20">
    <property type="entry name" value="Phosphorylase Kinase, domain 1"/>
    <property type="match status" value="1"/>
</dbReference>
<dbReference type="PANTHER" id="PTHR43289">
    <property type="entry name" value="MITOGEN-ACTIVATED PROTEIN KINASE KINASE KINASE 20-RELATED"/>
    <property type="match status" value="1"/>
</dbReference>
<sequence length="740" mass="84085">MQGKIISHYRIIEKLGEGGMGIVYKAEDLRLERVVALKVISEDREKDSQARERLTREAKAVARLDHPNICPIYEIDEHEGHSFIAMAYVEGRTLREILLTGPLDVDKAIDIALQAAEALQEAHARGIVHRDLKCANIMVTRGGQVKVMDFGLARMEGVEITKPHSITGTIAYMSPEQAEGRPIDHRTDIWSLGVVLYRMLTGARPFRGDTASEMISSILKDRPQRMRNVFQEVPEALEYAVQKMLQKNPNDRYENMAALIADLRRIKQGGAGNSIRPAAKVPSVAVLPFADMSPQKDQEYFCDGLAEEVINALAQLKNMRVIARSSTFSFKGMEKDIRDIGRALNVDAVLEGSVRKAGNRLRITSQLINVDDGHHLWSERYDREAGDIFAIQDEITHAIVDKLKVKLLEENRGTLCKCQEMDLEAYDLYLKARHSFNKWTEEGIKAAIELFREVIKRVPDCALGYSGLADCYNVLPFFSAISSRRTYFTAKEAALKALELDETLGEAHASLASILIRYEWNWEDSQKEYRRALELNPGYATAHHWYAMYFMYAARFDEAIEEIKQAHELNPLSPMINANFGMILFYAGFEDMAIDKFKRAIELDPTLPYAHMQLAGAYFQKGMLQEGLAEIEKEKRICENRNPGAEAFLASFVARIGMKDEAVRILRRLLETSKRMYVSPYAIARIYSALGENDEAFKWLQKAYEECDHWLCFLKVHPNSDSFSSDPRFSAMLRKIGLRS</sequence>
<evidence type="ECO:0000256" key="5">
    <source>
        <dbReference type="ARBA" id="ARBA00022777"/>
    </source>
</evidence>
<protein>
    <recommendedName>
        <fullName evidence="1">non-specific serine/threonine protein kinase</fullName>
        <ecNumber evidence="1">2.7.11.1</ecNumber>
    </recommendedName>
</protein>
<evidence type="ECO:0000259" key="9">
    <source>
        <dbReference type="PROSITE" id="PS50011"/>
    </source>
</evidence>
<dbReference type="PROSITE" id="PS50005">
    <property type="entry name" value="TPR"/>
    <property type="match status" value="2"/>
</dbReference>
<dbReference type="PANTHER" id="PTHR43289:SF6">
    <property type="entry name" value="SERINE_THREONINE-PROTEIN KINASE NEKL-3"/>
    <property type="match status" value="1"/>
</dbReference>
<dbReference type="FunFam" id="1.10.510.10:FF:000021">
    <property type="entry name" value="Serine/threonine protein kinase"/>
    <property type="match status" value="1"/>
</dbReference>
<dbReference type="PROSITE" id="PS50011">
    <property type="entry name" value="PROTEIN_KINASE_DOM"/>
    <property type="match status" value="1"/>
</dbReference>
<feature type="domain" description="Protein kinase" evidence="9">
    <location>
        <begin position="9"/>
        <end position="266"/>
    </location>
</feature>
<feature type="repeat" description="TPR" evidence="7">
    <location>
        <begin position="574"/>
        <end position="607"/>
    </location>
</feature>
<dbReference type="InterPro" id="IPR019734">
    <property type="entry name" value="TPR_rpt"/>
</dbReference>
<dbReference type="SUPFAM" id="SSF56112">
    <property type="entry name" value="Protein kinase-like (PK-like)"/>
    <property type="match status" value="1"/>
</dbReference>
<dbReference type="AlphaFoldDB" id="A0A3A4P8Q0"/>
<dbReference type="Pfam" id="PF13181">
    <property type="entry name" value="TPR_8"/>
    <property type="match status" value="1"/>
</dbReference>
<keyword evidence="3" id="KW-0808">Transferase</keyword>
<dbReference type="InterPro" id="IPR017441">
    <property type="entry name" value="Protein_kinase_ATP_BS"/>
</dbReference>
<keyword evidence="4 8" id="KW-0547">Nucleotide-binding</keyword>
<evidence type="ECO:0000313" key="11">
    <source>
        <dbReference type="Proteomes" id="UP000265882"/>
    </source>
</evidence>
<keyword evidence="2" id="KW-0723">Serine/threonine-protein kinase</keyword>
<evidence type="ECO:0000256" key="6">
    <source>
        <dbReference type="ARBA" id="ARBA00022840"/>
    </source>
</evidence>
<feature type="binding site" evidence="8">
    <location>
        <position position="38"/>
    </location>
    <ligand>
        <name>ATP</name>
        <dbReference type="ChEBI" id="CHEBI:30616"/>
    </ligand>
</feature>
<dbReference type="PROSITE" id="PS00108">
    <property type="entry name" value="PROTEIN_KINASE_ST"/>
    <property type="match status" value="1"/>
</dbReference>